<dbReference type="Proteomes" id="UP000641646">
    <property type="component" value="Unassembled WGS sequence"/>
</dbReference>
<dbReference type="RefSeq" id="WP_190475686.1">
    <property type="nucleotide sequence ID" value="NZ_JACJPW010000202.1"/>
</dbReference>
<dbReference type="EMBL" id="JACJPW010000202">
    <property type="protein sequence ID" value="MBD2186392.1"/>
    <property type="molecule type" value="Genomic_DNA"/>
</dbReference>
<evidence type="ECO:0008006" key="3">
    <source>
        <dbReference type="Google" id="ProtNLM"/>
    </source>
</evidence>
<dbReference type="Gene3D" id="3.30.565.10">
    <property type="entry name" value="Histidine kinase-like ATPase, C-terminal domain"/>
    <property type="match status" value="1"/>
</dbReference>
<proteinExistence type="predicted"/>
<sequence>MARQIVVEKHQGSIEVESTIGRGTEFCIRLPISS</sequence>
<reference evidence="1" key="2">
    <citation type="submission" date="2020-08" db="EMBL/GenBank/DDBJ databases">
        <authorList>
            <person name="Chen M."/>
            <person name="Teng W."/>
            <person name="Zhao L."/>
            <person name="Hu C."/>
            <person name="Zhou Y."/>
            <person name="Han B."/>
            <person name="Song L."/>
            <person name="Shu W."/>
        </authorList>
    </citation>
    <scope>NUCLEOTIDE SEQUENCE</scope>
    <source>
        <strain evidence="1">FACHB-1375</strain>
    </source>
</reference>
<name>A0A926VLZ8_9CYAN</name>
<reference evidence="1" key="1">
    <citation type="journal article" date="2015" name="ISME J.">
        <title>Draft Genome Sequence of Streptomyces incarnatus NRRL8089, which Produces the Nucleoside Antibiotic Sinefungin.</title>
        <authorList>
            <person name="Oshima K."/>
            <person name="Hattori M."/>
            <person name="Shimizu H."/>
            <person name="Fukuda K."/>
            <person name="Nemoto M."/>
            <person name="Inagaki K."/>
            <person name="Tamura T."/>
        </authorList>
    </citation>
    <scope>NUCLEOTIDE SEQUENCE</scope>
    <source>
        <strain evidence="1">FACHB-1375</strain>
    </source>
</reference>
<evidence type="ECO:0000313" key="2">
    <source>
        <dbReference type="Proteomes" id="UP000641646"/>
    </source>
</evidence>
<gene>
    <name evidence="1" type="ORF">H6G03_35975</name>
</gene>
<protein>
    <recommendedName>
        <fullName evidence="3">Histidine kinase/HSP90-like ATPase domain-containing protein</fullName>
    </recommendedName>
</protein>
<dbReference type="InterPro" id="IPR036890">
    <property type="entry name" value="HATPase_C_sf"/>
</dbReference>
<organism evidence="1 2">
    <name type="scientific">Aerosakkonema funiforme FACHB-1375</name>
    <dbReference type="NCBI Taxonomy" id="2949571"/>
    <lineage>
        <taxon>Bacteria</taxon>
        <taxon>Bacillati</taxon>
        <taxon>Cyanobacteriota</taxon>
        <taxon>Cyanophyceae</taxon>
        <taxon>Oscillatoriophycideae</taxon>
        <taxon>Aerosakkonematales</taxon>
        <taxon>Aerosakkonemataceae</taxon>
        <taxon>Aerosakkonema</taxon>
    </lineage>
</organism>
<keyword evidence="2" id="KW-1185">Reference proteome</keyword>
<accession>A0A926VLZ8</accession>
<dbReference type="SUPFAM" id="SSF55874">
    <property type="entry name" value="ATPase domain of HSP90 chaperone/DNA topoisomerase II/histidine kinase"/>
    <property type="match status" value="1"/>
</dbReference>
<comment type="caution">
    <text evidence="1">The sequence shown here is derived from an EMBL/GenBank/DDBJ whole genome shotgun (WGS) entry which is preliminary data.</text>
</comment>
<evidence type="ECO:0000313" key="1">
    <source>
        <dbReference type="EMBL" id="MBD2186392.1"/>
    </source>
</evidence>
<dbReference type="AlphaFoldDB" id="A0A926VLZ8"/>